<evidence type="ECO:0000259" key="1">
    <source>
        <dbReference type="Pfam" id="PF13966"/>
    </source>
</evidence>
<dbReference type="HOGENOM" id="CLU_497317_0_0_1"/>
<reference evidence="2 3" key="1">
    <citation type="journal article" date="2011" name="Science">
        <title>The Selaginella genome identifies genetic changes associated with the evolution of vascular plants.</title>
        <authorList>
            <person name="Banks J.A."/>
            <person name="Nishiyama T."/>
            <person name="Hasebe M."/>
            <person name="Bowman J.L."/>
            <person name="Gribskov M."/>
            <person name="dePamphilis C."/>
            <person name="Albert V.A."/>
            <person name="Aono N."/>
            <person name="Aoyama T."/>
            <person name="Ambrose B.A."/>
            <person name="Ashton N.W."/>
            <person name="Axtell M.J."/>
            <person name="Barker E."/>
            <person name="Barker M.S."/>
            <person name="Bennetzen J.L."/>
            <person name="Bonawitz N.D."/>
            <person name="Chapple C."/>
            <person name="Cheng C."/>
            <person name="Correa L.G."/>
            <person name="Dacre M."/>
            <person name="DeBarry J."/>
            <person name="Dreyer I."/>
            <person name="Elias M."/>
            <person name="Engstrom E.M."/>
            <person name="Estelle M."/>
            <person name="Feng L."/>
            <person name="Finet C."/>
            <person name="Floyd S.K."/>
            <person name="Frommer W.B."/>
            <person name="Fujita T."/>
            <person name="Gramzow L."/>
            <person name="Gutensohn M."/>
            <person name="Harholt J."/>
            <person name="Hattori M."/>
            <person name="Heyl A."/>
            <person name="Hirai T."/>
            <person name="Hiwatashi Y."/>
            <person name="Ishikawa M."/>
            <person name="Iwata M."/>
            <person name="Karol K.G."/>
            <person name="Koehler B."/>
            <person name="Kolukisaoglu U."/>
            <person name="Kubo M."/>
            <person name="Kurata T."/>
            <person name="Lalonde S."/>
            <person name="Li K."/>
            <person name="Li Y."/>
            <person name="Litt A."/>
            <person name="Lyons E."/>
            <person name="Manning G."/>
            <person name="Maruyama T."/>
            <person name="Michael T.P."/>
            <person name="Mikami K."/>
            <person name="Miyazaki S."/>
            <person name="Morinaga S."/>
            <person name="Murata T."/>
            <person name="Mueller-Roeber B."/>
            <person name="Nelson D.R."/>
            <person name="Obara M."/>
            <person name="Oguri Y."/>
            <person name="Olmstead R.G."/>
            <person name="Onodera N."/>
            <person name="Petersen B.L."/>
            <person name="Pils B."/>
            <person name="Prigge M."/>
            <person name="Rensing S.A."/>
            <person name="Riano-Pachon D.M."/>
            <person name="Roberts A.W."/>
            <person name="Sato Y."/>
            <person name="Scheller H.V."/>
            <person name="Schulz B."/>
            <person name="Schulz C."/>
            <person name="Shakirov E.V."/>
            <person name="Shibagaki N."/>
            <person name="Shinohara N."/>
            <person name="Shippen D.E."/>
            <person name="Soerensen I."/>
            <person name="Sotooka R."/>
            <person name="Sugimoto N."/>
            <person name="Sugita M."/>
            <person name="Sumikawa N."/>
            <person name="Tanurdzic M."/>
            <person name="Theissen G."/>
            <person name="Ulvskov P."/>
            <person name="Wakazuki S."/>
            <person name="Weng J.K."/>
            <person name="Willats W.W."/>
            <person name="Wipf D."/>
            <person name="Wolf P.G."/>
            <person name="Yang L."/>
            <person name="Zimmer A.D."/>
            <person name="Zhu Q."/>
            <person name="Mitros T."/>
            <person name="Hellsten U."/>
            <person name="Loque D."/>
            <person name="Otillar R."/>
            <person name="Salamov A."/>
            <person name="Schmutz J."/>
            <person name="Shapiro H."/>
            <person name="Lindquist E."/>
            <person name="Lucas S."/>
            <person name="Rokhsar D."/>
            <person name="Grigoriev I.V."/>
        </authorList>
    </citation>
    <scope>NUCLEOTIDE SEQUENCE [LARGE SCALE GENOMIC DNA]</scope>
</reference>
<keyword evidence="3" id="KW-1185">Reference proteome</keyword>
<protein>
    <recommendedName>
        <fullName evidence="1">Reverse transcriptase zinc-binding domain-containing protein</fullName>
    </recommendedName>
</protein>
<dbReference type="AlphaFoldDB" id="D8SUS9"/>
<feature type="domain" description="Reverse transcriptase zinc-binding" evidence="1">
    <location>
        <begin position="367"/>
        <end position="435"/>
    </location>
</feature>
<name>D8SUS9_SELML</name>
<gene>
    <name evidence="2" type="ORF">SELMODRAFT_425935</name>
</gene>
<evidence type="ECO:0000313" key="2">
    <source>
        <dbReference type="EMBL" id="EFJ11941.1"/>
    </source>
</evidence>
<dbReference type="Proteomes" id="UP000001514">
    <property type="component" value="Unassembled WGS sequence"/>
</dbReference>
<proteinExistence type="predicted"/>
<organism evidence="3">
    <name type="scientific">Selaginella moellendorffii</name>
    <name type="common">Spikemoss</name>
    <dbReference type="NCBI Taxonomy" id="88036"/>
    <lineage>
        <taxon>Eukaryota</taxon>
        <taxon>Viridiplantae</taxon>
        <taxon>Streptophyta</taxon>
        <taxon>Embryophyta</taxon>
        <taxon>Tracheophyta</taxon>
        <taxon>Lycopodiopsida</taxon>
        <taxon>Selaginellales</taxon>
        <taxon>Selaginellaceae</taxon>
        <taxon>Selaginella</taxon>
    </lineage>
</organism>
<accession>D8SUS9</accession>
<dbReference type="KEGG" id="smo:SELMODRAFT_425935"/>
<dbReference type="EMBL" id="GL377643">
    <property type="protein sequence ID" value="EFJ11941.1"/>
    <property type="molecule type" value="Genomic_DNA"/>
</dbReference>
<dbReference type="InterPro" id="IPR026960">
    <property type="entry name" value="RVT-Znf"/>
</dbReference>
<sequence length="607" mass="71347">MNKLIRTYVWKGQATVSRGGAKVGWSSVTRAKQEGGINIIDIEEQCKALLFKIFHRMNMPGNQPWKLLLRHQLLKVIPDRLEHTRQNWEKDERWLFTEGALKMPRPNTFSGKLFRLWKELKSKMEKRKPTNTYELDRQPIFLNKLFQYKGKCLGETEDRGIDKVCRDLHSVGMRTFAEADSMIKVGHTEMNRDRLKAFYGLEISAHRLKKFETAWEDARRNYKQSISEARETIPAWWITEGKVIYTATKDQAKCFVFEVGVAGRLLPHKVPKESSRPGMTGAEPIRVIRIDKKTASMDPMVTEGQEARMYWFRQQKLSELAWDPAEWNWRGRQKEEFFAYETRLGRRLIRPRSDSLLVSRMKRANIQDKTQQAILKELWRGRWAAKTRYFMWLTMQDRLPSKWNIHLSDQACDKCGARETQRHILWECKSAQDVWRSTCWMLQQHSQRQVCLTYEAAVWGEAAAGMRNGTDSWKWAAIEEGAPRFDQLNTTRTDTEGIPTEIMDLLRGITMWEVWKARCNRIFNDREEGPRVVVARVWSRMITAAAARVLQLEKRGGRNGPEKAKKEAQIWHFLWKQGEAGDASRKTLGRQFTSNPPFRWYFHCRLL</sequence>
<evidence type="ECO:0000313" key="3">
    <source>
        <dbReference type="Proteomes" id="UP000001514"/>
    </source>
</evidence>
<dbReference type="Pfam" id="PF13966">
    <property type="entry name" value="zf-RVT"/>
    <property type="match status" value="1"/>
</dbReference>
<dbReference type="InParanoid" id="D8SUS9"/>
<dbReference type="Gramene" id="EFJ11941">
    <property type="protein sequence ID" value="EFJ11941"/>
    <property type="gene ID" value="SELMODRAFT_425935"/>
</dbReference>